<protein>
    <recommendedName>
        <fullName evidence="1">Peptidase M60 domain-containing protein</fullName>
    </recommendedName>
</protein>
<dbReference type="InterPro" id="IPR031161">
    <property type="entry name" value="Peptidase_M60_dom"/>
</dbReference>
<dbReference type="Gene3D" id="2.60.120.1250">
    <property type="entry name" value="Peptidase M60, enhancin-like domain 1"/>
    <property type="match status" value="1"/>
</dbReference>
<dbReference type="Pfam" id="PF17291">
    <property type="entry name" value="M60-like_N"/>
    <property type="match status" value="1"/>
</dbReference>
<organism evidence="2 3">
    <name type="scientific">Pseudomonas fragi</name>
    <dbReference type="NCBI Taxonomy" id="296"/>
    <lineage>
        <taxon>Bacteria</taxon>
        <taxon>Pseudomonadati</taxon>
        <taxon>Pseudomonadota</taxon>
        <taxon>Gammaproteobacteria</taxon>
        <taxon>Pseudomonadales</taxon>
        <taxon>Pseudomonadaceae</taxon>
        <taxon>Pseudomonas</taxon>
    </lineage>
</organism>
<dbReference type="PANTHER" id="PTHR15730">
    <property type="entry name" value="EXPERIMENTAL AUTOIMMUNE PROSTATITIS ANTIGEN 2-RELATED"/>
    <property type="match status" value="1"/>
</dbReference>
<dbReference type="AlphaFoldDB" id="A0A266LZP3"/>
<evidence type="ECO:0000259" key="1">
    <source>
        <dbReference type="PROSITE" id="PS51723"/>
    </source>
</evidence>
<dbReference type="SMART" id="SM01276">
    <property type="entry name" value="M60-like"/>
    <property type="match status" value="1"/>
</dbReference>
<sequence>MTTSFRTISNIAIRKTLQLEVSVEKSSLFAHAKGDNYTRVKAEGRGLRHSNYQSTGRYARKGSTLDITVSPSVSGLEVVIGLHGTFIHHNNGINTKPVIVALSPGANRIVAPVDGMIYIQNRNLDQDATVEIYGGQPIPTYVKGVTRRETFDAQVRAWNTAPFIELVGDYVLANFQYATAVPRLAATLTNLDRRITMMDEVVIHMNAFCGLSSHAIDFAHKSPHYVYIVNPDTGAGGASAHPLYLSFHNSGGLVRNLLVGPESNQWGLYHEVGHTYQMSEITWLGLVEKTVNLYAVAVQEALGYPNYLDEPGVYSVVMAYREIPKAERDLSTMKSDKLTVLMFDQLRRGFGANFYARLFQVIRRENVCGLPEPETNLAVKQHFIRTAARVSNRNLTPFFEEWGIPMDDVTRTELAKYPDLKVPIWNNFNRATDILEHNLSPLEIPATLTAPAEGVVFDVHHAPVYKGRGTPGALITIDEGAVTGGWNKVGTATVNDDGDWSFTGGKLPVGKREARAVQSNGGTGFARNRFNVMSEAKKPVTLTFPVAGGSFDTLHAPVYRGRGTPGALITIQQGKPGSPWYLVGKAVVDTNGDWSFTGLALPAGTREARALQSTDAMVTKKITFTVVASGETPVTLTSPAEGDVFDINHAPLYKGKGTPGALITIQQGKPGSPWYPVGTTRVNTSGDWSYIGLALPASVREARALQSTDGTVARKTTFTVMREVNIPVTLTSPANRSSFNDSCPPLYSGKGAPGASITIQQGRPGNSWYVVGQATVDTQGDWSYVGLPLPASNREARALQNSNGTVSAKSNFTVTPTAQVDVALKNPVEGASFDESHIPVYSGTGMPGALIFFEQRPGGEPLKTVGITTVNAEGRWCFTGLALTAGRWQALATQYFKGVASTDRKRFVVEP</sequence>
<dbReference type="PROSITE" id="PS51723">
    <property type="entry name" value="PEPTIDASE_M60"/>
    <property type="match status" value="1"/>
</dbReference>
<dbReference type="RefSeq" id="WP_095028545.1">
    <property type="nucleotide sequence ID" value="NZ_NQKL01000004.1"/>
</dbReference>
<dbReference type="Pfam" id="PF13402">
    <property type="entry name" value="Peptidase_M60"/>
    <property type="match status" value="1"/>
</dbReference>
<feature type="domain" description="Peptidase M60" evidence="1">
    <location>
        <begin position="50"/>
        <end position="351"/>
    </location>
</feature>
<dbReference type="Gene3D" id="3.40.390.80">
    <property type="entry name" value="Peptidase M60, enhancin-like domain 2"/>
    <property type="match status" value="1"/>
</dbReference>
<evidence type="ECO:0000313" key="2">
    <source>
        <dbReference type="EMBL" id="OZY42765.1"/>
    </source>
</evidence>
<dbReference type="Gene3D" id="1.10.390.30">
    <property type="entry name" value="Peptidase M60, enhancin-like domain 3"/>
    <property type="match status" value="1"/>
</dbReference>
<proteinExistence type="predicted"/>
<name>A0A266LZP3_PSEFR</name>
<accession>A0A266LZP3</accession>
<reference evidence="2 3" key="1">
    <citation type="submission" date="2017-08" db="EMBL/GenBank/DDBJ databases">
        <title>Genomic and metabolic characterisation of spoilage-associated Pseudomonas species.</title>
        <authorList>
            <person name="Stanborough T."/>
            <person name="Fegan N."/>
            <person name="Powell S.M."/>
            <person name="Singh T."/>
            <person name="Tamplin M.L."/>
            <person name="Chandry P.S."/>
        </authorList>
    </citation>
    <scope>NUCLEOTIDE SEQUENCE [LARGE SCALE GENOMIC DNA]</scope>
    <source>
        <strain evidence="2 3">F1820</strain>
    </source>
</reference>
<dbReference type="EMBL" id="NQKL01000004">
    <property type="protein sequence ID" value="OZY42765.1"/>
    <property type="molecule type" value="Genomic_DNA"/>
</dbReference>
<dbReference type="InterPro" id="IPR051244">
    <property type="entry name" value="TCAF"/>
</dbReference>
<dbReference type="Proteomes" id="UP000216113">
    <property type="component" value="Unassembled WGS sequence"/>
</dbReference>
<comment type="caution">
    <text evidence="2">The sequence shown here is derived from an EMBL/GenBank/DDBJ whole genome shotgun (WGS) entry which is preliminary data.</text>
</comment>
<dbReference type="InterPro" id="IPR035423">
    <property type="entry name" value="M60-like_N"/>
</dbReference>
<dbReference type="PANTHER" id="PTHR15730:SF5">
    <property type="entry name" value="SI:CH211-210B2.2-RELATED"/>
    <property type="match status" value="1"/>
</dbReference>
<dbReference type="InterPro" id="IPR042279">
    <property type="entry name" value="Pep_M60_3"/>
</dbReference>
<evidence type="ECO:0000313" key="3">
    <source>
        <dbReference type="Proteomes" id="UP000216113"/>
    </source>
</evidence>
<gene>
    <name evidence="2" type="ORF">CJF43_07000</name>
</gene>